<proteinExistence type="predicted"/>
<protein>
    <submittedName>
        <fullName evidence="3">MCM_OB domain-containing protein</fullName>
    </submittedName>
</protein>
<accession>A0A183EYE1</accession>
<evidence type="ECO:0000313" key="2">
    <source>
        <dbReference type="Proteomes" id="UP000271098"/>
    </source>
</evidence>
<dbReference type="Proteomes" id="UP000271098">
    <property type="component" value="Unassembled WGS sequence"/>
</dbReference>
<sequence>MDMSFARIHVGDLVLVNSFAKVVISGKVQDYENYYGLDDTAVKRKRLGPAEGHVEVDRSLPAQRIPTVMSNNHRKLASKGILNHPRPFTSG</sequence>
<organism evidence="3">
    <name type="scientific">Gongylonema pulchrum</name>
    <dbReference type="NCBI Taxonomy" id="637853"/>
    <lineage>
        <taxon>Eukaryota</taxon>
        <taxon>Metazoa</taxon>
        <taxon>Ecdysozoa</taxon>
        <taxon>Nematoda</taxon>
        <taxon>Chromadorea</taxon>
        <taxon>Rhabditida</taxon>
        <taxon>Spirurina</taxon>
        <taxon>Spiruromorpha</taxon>
        <taxon>Spiruroidea</taxon>
        <taxon>Gongylonematidae</taxon>
        <taxon>Gongylonema</taxon>
    </lineage>
</organism>
<dbReference type="EMBL" id="UYRT01107892">
    <property type="protein sequence ID" value="VDN44946.1"/>
    <property type="molecule type" value="Genomic_DNA"/>
</dbReference>
<gene>
    <name evidence="1" type="ORF">GPUH_LOCUS25982</name>
</gene>
<keyword evidence="2" id="KW-1185">Reference proteome</keyword>
<reference evidence="3" key="1">
    <citation type="submission" date="2016-06" db="UniProtKB">
        <authorList>
            <consortium name="WormBaseParasite"/>
        </authorList>
    </citation>
    <scope>IDENTIFICATION</scope>
</reference>
<dbReference type="WBParaSite" id="GPUH_0002601201-mRNA-1">
    <property type="protein sequence ID" value="GPUH_0002601201-mRNA-1"/>
    <property type="gene ID" value="GPUH_0002601201"/>
</dbReference>
<evidence type="ECO:0000313" key="1">
    <source>
        <dbReference type="EMBL" id="VDN44946.1"/>
    </source>
</evidence>
<evidence type="ECO:0000313" key="3">
    <source>
        <dbReference type="WBParaSite" id="GPUH_0002601201-mRNA-1"/>
    </source>
</evidence>
<dbReference type="AlphaFoldDB" id="A0A183EYE1"/>
<name>A0A183EYE1_9BILA</name>
<reference evidence="1 2" key="2">
    <citation type="submission" date="2018-11" db="EMBL/GenBank/DDBJ databases">
        <authorList>
            <consortium name="Pathogen Informatics"/>
        </authorList>
    </citation>
    <scope>NUCLEOTIDE SEQUENCE [LARGE SCALE GENOMIC DNA]</scope>
</reference>